<feature type="domain" description="SLH" evidence="3">
    <location>
        <begin position="169"/>
        <end position="231"/>
    </location>
</feature>
<dbReference type="InterPro" id="IPR014755">
    <property type="entry name" value="Cu-Rt/internalin_Ig-like"/>
</dbReference>
<dbReference type="InterPro" id="IPR013783">
    <property type="entry name" value="Ig-like_fold"/>
</dbReference>
<accession>A0ABZ0L3X1</accession>
<feature type="chain" id="PRO_5046134572" evidence="2">
    <location>
        <begin position="33"/>
        <end position="952"/>
    </location>
</feature>
<dbReference type="EMBL" id="CP129118">
    <property type="protein sequence ID" value="WOV86322.1"/>
    <property type="molecule type" value="Genomic_DNA"/>
</dbReference>
<dbReference type="Gene3D" id="2.60.40.1220">
    <property type="match status" value="4"/>
</dbReference>
<dbReference type="Proteomes" id="UP001303902">
    <property type="component" value="Chromosome"/>
</dbReference>
<evidence type="ECO:0000256" key="2">
    <source>
        <dbReference type="SAM" id="SignalP"/>
    </source>
</evidence>
<dbReference type="InterPro" id="IPR001119">
    <property type="entry name" value="SLH_dom"/>
</dbReference>
<proteinExistence type="predicted"/>
<sequence>MGNNQPKKYRNFMIGAASAALVASAVAPVVSAAEFSDVKGNTHEPAIKALVEAGVISGYPDGTFQPNKTLTRSDVVKMMGKWLVSLDYEIPADYKTNPRFKDLTSKSNDELLKYAALVKDNGVFNGYADGTLGAGLDITRENMAIVLVRAYDAIHKTDLVTVVKETEFDKDVTDLAKAKAEARPYIDVLDYFDITNPVAPQFNPKNTTTRGQFASFLYKTSNVEVGEEVDTEAPKLVYTGEKTLNVEYGKEFTAPVVTATDNVDENVEVTSVITNEAGERLTAIDTKVYGTYKITYSAVDAAGNNAEDVVVTVKVAEPNSLEVSSVEGLSATQVQVHFNLPVDKATLLNADGTFKTDVLSMTSLDGITPGNLTGTLSADGKTLTITAQNVLSKRYDVVVDNVKSYNGKNIVKYTGMVTLTADKTAPTVVKTDRLSASKFKVTFSEPIKELGTVTYKLANGTVVSGSGNGVTNDFTAGAKEVTFTIGSDVAANQDVVASFVGTRDMAENLISPNPTTVTFQKGDKDGVKPVVSTITQTGAKSFAVKFSEELQAAPTVTVSGMTGITVVKDSTDPTVYNVTTTSVLDNAKTVVVSNAVDLSGEAGETTTKVVTFVSDINAPKVQSSAVVTDETNMKQYLELTFDKNVDLGSTPTVDATGSFVKNYVTTTIGETDLTATSVAYKNPLNKKVIRVELDTFLGTTFDVEGAAYTLDLTFNNVASEFGVVAPKAAVSFVRGTDGTPANTAVVGVEAIEQDTSDNNKVNVTFNKEVDGASASNVANYTISGAVIESVTLKPAIDGKQVAVLNLQKGSNTFTGVRNISVQNVKAAGSTKVMEMYTTSIVSLNENIAPTVKSAVLVGTNQVKVTFSEAVTTTNGTQDFELVIGGATVAGKTTVTSPTTATPGMESVTFTLQDNVSTADINSGLVFKALNTISIMDAVGNKLSTATPITITQ</sequence>
<dbReference type="Pfam" id="PF16403">
    <property type="entry name" value="Bact_surface_Ig-like"/>
    <property type="match status" value="1"/>
</dbReference>
<name>A0ABZ0L3X1_9BACL</name>
<evidence type="ECO:0000313" key="4">
    <source>
        <dbReference type="EMBL" id="WOV86322.1"/>
    </source>
</evidence>
<dbReference type="PROSITE" id="PS51272">
    <property type="entry name" value="SLH"/>
    <property type="match status" value="3"/>
</dbReference>
<organism evidence="4 5">
    <name type="scientific">Sporosarcina oncorhynchi</name>
    <dbReference type="NCBI Taxonomy" id="3056444"/>
    <lineage>
        <taxon>Bacteria</taxon>
        <taxon>Bacillati</taxon>
        <taxon>Bacillota</taxon>
        <taxon>Bacilli</taxon>
        <taxon>Bacillales</taxon>
        <taxon>Caryophanaceae</taxon>
        <taxon>Sporosarcina</taxon>
    </lineage>
</organism>
<feature type="domain" description="SLH" evidence="3">
    <location>
        <begin position="30"/>
        <end position="93"/>
    </location>
</feature>
<gene>
    <name evidence="4" type="ORF">QWT69_10260</name>
</gene>
<dbReference type="RefSeq" id="WP_317965393.1">
    <property type="nucleotide sequence ID" value="NZ_CP129118.1"/>
</dbReference>
<reference evidence="4 5" key="1">
    <citation type="submission" date="2023-06" db="EMBL/GenBank/DDBJ databases">
        <title>Sporosarcina sp. nov., isolated from Korean tranditional fermented seafood 'Jeotgal'.</title>
        <authorList>
            <person name="Yang A.I."/>
            <person name="Shin N.-R."/>
        </authorList>
    </citation>
    <scope>NUCLEOTIDE SEQUENCE [LARGE SCALE GENOMIC DNA]</scope>
    <source>
        <strain evidence="4 5">T2O-4</strain>
    </source>
</reference>
<dbReference type="Gene3D" id="2.60.40.10">
    <property type="entry name" value="Immunoglobulins"/>
    <property type="match status" value="1"/>
</dbReference>
<keyword evidence="5" id="KW-1185">Reference proteome</keyword>
<evidence type="ECO:0000313" key="5">
    <source>
        <dbReference type="Proteomes" id="UP001303902"/>
    </source>
</evidence>
<protein>
    <submittedName>
        <fullName evidence="4">S-layer homology domain-containing protein</fullName>
    </submittedName>
</protein>
<dbReference type="Pfam" id="PF00395">
    <property type="entry name" value="SLH"/>
    <property type="match status" value="2"/>
</dbReference>
<feature type="domain" description="SLH" evidence="3">
    <location>
        <begin position="95"/>
        <end position="161"/>
    </location>
</feature>
<keyword evidence="1 2" id="KW-0732">Signal</keyword>
<evidence type="ECO:0000256" key="1">
    <source>
        <dbReference type="ARBA" id="ARBA00022729"/>
    </source>
</evidence>
<feature type="signal peptide" evidence="2">
    <location>
        <begin position="1"/>
        <end position="32"/>
    </location>
</feature>
<evidence type="ECO:0000259" key="3">
    <source>
        <dbReference type="PROSITE" id="PS51272"/>
    </source>
</evidence>
<dbReference type="InterPro" id="IPR032179">
    <property type="entry name" value="Cry22Aa_Ig-like"/>
</dbReference>